<reference evidence="1" key="1">
    <citation type="submission" date="2022-06" db="EMBL/GenBank/DDBJ databases">
        <title>The First Complete Genome of the Simian Malaria Parasite Plasmodium brasilianum.</title>
        <authorList>
            <person name="Bajic M."/>
            <person name="Ravishankar S."/>
        </authorList>
    </citation>
    <scope>NUCLEOTIDE SEQUENCE</scope>
    <source>
        <strain evidence="1">Bolivian I</strain>
    </source>
</reference>
<evidence type="ECO:0000313" key="2">
    <source>
        <dbReference type="Proteomes" id="UP001056978"/>
    </source>
</evidence>
<keyword evidence="2" id="KW-1185">Reference proteome</keyword>
<dbReference type="Proteomes" id="UP001056978">
    <property type="component" value="Chromosome 11"/>
</dbReference>
<sequence length="351" mass="40516">MIKMIKRKYNVKYCCDDICVFPSSTMLKYNDSKFCESFGLTAVSTYQLKTRDKEDEKNEQKKKGKVFLFRLKQITNEDNDTSEIDHLLIYEKDINFSSGVLQSNYLFTNESLLLGSVCVNGFHLSHVKDGTHHQIFATPDEKNNSGLSFDAFNSKPEKICVSFSNGDMCFLVDGNEVQLWKAHEYHVWACTFNGSENVVTTGSDDCSFIIWDLRTANISQINKRSHSQGVTAVKFEDRSHLLYTASYDNKIRTFDLRNIQDPLQIVDVKSSIWRIKFLYKNEEANKLLVAACDGGAQIFKKLNNEFVFKKGVSNDNELTYGIDAIDIWNKKKKKKIYFSCSFYNKEIQMWV</sequence>
<proteinExistence type="predicted"/>
<dbReference type="EMBL" id="CM043779">
    <property type="protein sequence ID" value="KAI4837411.1"/>
    <property type="molecule type" value="Genomic_DNA"/>
</dbReference>
<comment type="caution">
    <text evidence="1">The sequence shown here is derived from an EMBL/GenBank/DDBJ whole genome shotgun (WGS) entry which is preliminary data.</text>
</comment>
<protein>
    <submittedName>
        <fullName evidence="1">Diphthine methyltransferase</fullName>
    </submittedName>
</protein>
<evidence type="ECO:0000313" key="1">
    <source>
        <dbReference type="EMBL" id="KAI4837411.1"/>
    </source>
</evidence>
<name>A0ACB9Y807_PLABR</name>
<keyword evidence="1" id="KW-0489">Methyltransferase</keyword>
<gene>
    <name evidence="1" type="ORF">MKS88_003885</name>
</gene>
<keyword evidence="1" id="KW-0808">Transferase</keyword>
<organism evidence="1 2">
    <name type="scientific">Plasmodium brasilianum</name>
    <dbReference type="NCBI Taxonomy" id="5824"/>
    <lineage>
        <taxon>Eukaryota</taxon>
        <taxon>Sar</taxon>
        <taxon>Alveolata</taxon>
        <taxon>Apicomplexa</taxon>
        <taxon>Aconoidasida</taxon>
        <taxon>Haemosporida</taxon>
        <taxon>Plasmodiidae</taxon>
        <taxon>Plasmodium</taxon>
        <taxon>Plasmodium (Plasmodium)</taxon>
    </lineage>
</organism>
<accession>A0ACB9Y807</accession>